<feature type="region of interest" description="Disordered" evidence="1">
    <location>
        <begin position="303"/>
        <end position="333"/>
    </location>
</feature>
<protein>
    <submittedName>
        <fullName evidence="2">Uncharacterized protein</fullName>
    </submittedName>
</protein>
<reference evidence="2 3" key="1">
    <citation type="journal article" date="2023" name="Plants (Basel)">
        <title>Bridging the Gap: Combining Genomics and Transcriptomics Approaches to Understand Stylosanthes scabra, an Orphan Legume from the Brazilian Caatinga.</title>
        <authorList>
            <person name="Ferreira-Neto J.R.C."/>
            <person name="da Silva M.D."/>
            <person name="Binneck E."/>
            <person name="de Melo N.F."/>
            <person name="da Silva R.H."/>
            <person name="de Melo A.L.T.M."/>
            <person name="Pandolfi V."/>
            <person name="Bustamante F.O."/>
            <person name="Brasileiro-Vidal A.C."/>
            <person name="Benko-Iseppon A.M."/>
        </authorList>
    </citation>
    <scope>NUCLEOTIDE SEQUENCE [LARGE SCALE GENOMIC DNA]</scope>
    <source>
        <tissue evidence="2">Leaves</tissue>
    </source>
</reference>
<dbReference type="EMBL" id="JASCZI010271917">
    <property type="protein sequence ID" value="MED6217535.1"/>
    <property type="molecule type" value="Genomic_DNA"/>
</dbReference>
<keyword evidence="3" id="KW-1185">Reference proteome</keyword>
<evidence type="ECO:0000313" key="3">
    <source>
        <dbReference type="Proteomes" id="UP001341840"/>
    </source>
</evidence>
<name>A0ABU6Z7I8_9FABA</name>
<evidence type="ECO:0000256" key="1">
    <source>
        <dbReference type="SAM" id="MobiDB-lite"/>
    </source>
</evidence>
<organism evidence="2 3">
    <name type="scientific">Stylosanthes scabra</name>
    <dbReference type="NCBI Taxonomy" id="79078"/>
    <lineage>
        <taxon>Eukaryota</taxon>
        <taxon>Viridiplantae</taxon>
        <taxon>Streptophyta</taxon>
        <taxon>Embryophyta</taxon>
        <taxon>Tracheophyta</taxon>
        <taxon>Spermatophyta</taxon>
        <taxon>Magnoliopsida</taxon>
        <taxon>eudicotyledons</taxon>
        <taxon>Gunneridae</taxon>
        <taxon>Pentapetalae</taxon>
        <taxon>rosids</taxon>
        <taxon>fabids</taxon>
        <taxon>Fabales</taxon>
        <taxon>Fabaceae</taxon>
        <taxon>Papilionoideae</taxon>
        <taxon>50 kb inversion clade</taxon>
        <taxon>dalbergioids sensu lato</taxon>
        <taxon>Dalbergieae</taxon>
        <taxon>Pterocarpus clade</taxon>
        <taxon>Stylosanthes</taxon>
    </lineage>
</organism>
<sequence>MPIYSDYHGDFQNSTNSSWDQIQASLKILLLSYQPLPSDSLDELSFLSFQKQKRIRAEIKKICNKIYATLNEMIQEEEQADADPDPKIQKSECEIGEGDAAMVQNAITITDPAPIQQSNSENLSEIHEDKFEKQEDEDELDVRSIYHGCFDRSATVVVARSPPEPPDLHSSSSAEDGVVAKGNVDSTEVDVGSADLTKGSSAAEKMWTATSKRTTATVANRCFWAQQLRRFVSLKLPPLMAAIFPWDRGRKRTDDGLQWQPEVSAEDKANATVVGEVGRQRGLAENGDSGATQWLAEQGLLLPSFGNREGGKRAPINDAGRSQHTSSSQRRPV</sequence>
<dbReference type="Proteomes" id="UP001341840">
    <property type="component" value="Unassembled WGS sequence"/>
</dbReference>
<comment type="caution">
    <text evidence="2">The sequence shown here is derived from an EMBL/GenBank/DDBJ whole genome shotgun (WGS) entry which is preliminary data.</text>
</comment>
<evidence type="ECO:0000313" key="2">
    <source>
        <dbReference type="EMBL" id="MED6217535.1"/>
    </source>
</evidence>
<feature type="compositionally biased region" description="Polar residues" evidence="1">
    <location>
        <begin position="320"/>
        <end position="333"/>
    </location>
</feature>
<proteinExistence type="predicted"/>
<accession>A0ABU6Z7I8</accession>
<gene>
    <name evidence="2" type="ORF">PIB30_018744</name>
</gene>